<feature type="region of interest" description="Disordered" evidence="1">
    <location>
        <begin position="1"/>
        <end position="39"/>
    </location>
</feature>
<gene>
    <name evidence="2" type="ORF">AMATHDRAFT_5311</name>
</gene>
<dbReference type="AlphaFoldDB" id="A0A2A9NDA7"/>
<feature type="compositionally biased region" description="Basic and acidic residues" evidence="1">
    <location>
        <begin position="1"/>
        <end position="10"/>
    </location>
</feature>
<feature type="compositionally biased region" description="Basic residues" evidence="1">
    <location>
        <begin position="27"/>
        <end position="39"/>
    </location>
</feature>
<feature type="compositionally biased region" description="Polar residues" evidence="1">
    <location>
        <begin position="17"/>
        <end position="26"/>
    </location>
</feature>
<sequence>MKNARRHWESEGAESGAAQQRPASSCSRKKEKFTASRRRWPLQDKFKDMNRWMAQYEGVVARASNEIIASDPLTSNGLHRSAL</sequence>
<evidence type="ECO:0000313" key="3">
    <source>
        <dbReference type="Proteomes" id="UP000242287"/>
    </source>
</evidence>
<dbReference type="EMBL" id="KZ302043">
    <property type="protein sequence ID" value="PFH49005.1"/>
    <property type="molecule type" value="Genomic_DNA"/>
</dbReference>
<dbReference type="Proteomes" id="UP000242287">
    <property type="component" value="Unassembled WGS sequence"/>
</dbReference>
<accession>A0A2A9NDA7</accession>
<name>A0A2A9NDA7_9AGAR</name>
<proteinExistence type="predicted"/>
<evidence type="ECO:0000313" key="2">
    <source>
        <dbReference type="EMBL" id="PFH49005.1"/>
    </source>
</evidence>
<organism evidence="2 3">
    <name type="scientific">Amanita thiersii Skay4041</name>
    <dbReference type="NCBI Taxonomy" id="703135"/>
    <lineage>
        <taxon>Eukaryota</taxon>
        <taxon>Fungi</taxon>
        <taxon>Dikarya</taxon>
        <taxon>Basidiomycota</taxon>
        <taxon>Agaricomycotina</taxon>
        <taxon>Agaricomycetes</taxon>
        <taxon>Agaricomycetidae</taxon>
        <taxon>Agaricales</taxon>
        <taxon>Pluteineae</taxon>
        <taxon>Amanitaceae</taxon>
        <taxon>Amanita</taxon>
    </lineage>
</organism>
<protein>
    <submittedName>
        <fullName evidence="2">Uncharacterized protein</fullName>
    </submittedName>
</protein>
<reference evidence="2 3" key="1">
    <citation type="submission" date="2014-02" db="EMBL/GenBank/DDBJ databases">
        <title>Transposable element dynamics among asymbiotic and ectomycorrhizal Amanita fungi.</title>
        <authorList>
            <consortium name="DOE Joint Genome Institute"/>
            <person name="Hess J."/>
            <person name="Skrede I."/>
            <person name="Wolfe B."/>
            <person name="LaButti K."/>
            <person name="Ohm R.A."/>
            <person name="Grigoriev I.V."/>
            <person name="Pringle A."/>
        </authorList>
    </citation>
    <scope>NUCLEOTIDE SEQUENCE [LARGE SCALE GENOMIC DNA]</scope>
    <source>
        <strain evidence="2 3">SKay4041</strain>
    </source>
</reference>
<keyword evidence="3" id="KW-1185">Reference proteome</keyword>
<evidence type="ECO:0000256" key="1">
    <source>
        <dbReference type="SAM" id="MobiDB-lite"/>
    </source>
</evidence>